<dbReference type="EMBL" id="JBHUOZ010000001">
    <property type="protein sequence ID" value="MFD2919003.1"/>
    <property type="molecule type" value="Genomic_DNA"/>
</dbReference>
<reference evidence="2" key="1">
    <citation type="journal article" date="2019" name="Int. J. Syst. Evol. Microbiol.">
        <title>The Global Catalogue of Microorganisms (GCM) 10K type strain sequencing project: providing services to taxonomists for standard genome sequencing and annotation.</title>
        <authorList>
            <consortium name="The Broad Institute Genomics Platform"/>
            <consortium name="The Broad Institute Genome Sequencing Center for Infectious Disease"/>
            <person name="Wu L."/>
            <person name="Ma J."/>
        </authorList>
    </citation>
    <scope>NUCLEOTIDE SEQUENCE [LARGE SCALE GENOMIC DNA]</scope>
    <source>
        <strain evidence="2">KCTC 23299</strain>
    </source>
</reference>
<keyword evidence="2" id="KW-1185">Reference proteome</keyword>
<name>A0ABW6A141_9BACT</name>
<organism evidence="1 2">
    <name type="scientific">Terrimonas rubra</name>
    <dbReference type="NCBI Taxonomy" id="1035890"/>
    <lineage>
        <taxon>Bacteria</taxon>
        <taxon>Pseudomonadati</taxon>
        <taxon>Bacteroidota</taxon>
        <taxon>Chitinophagia</taxon>
        <taxon>Chitinophagales</taxon>
        <taxon>Chitinophagaceae</taxon>
        <taxon>Terrimonas</taxon>
    </lineage>
</organism>
<gene>
    <name evidence="1" type="ORF">ACFS6H_04715</name>
</gene>
<sequence>MFSFFKNPPTLVNTATLQQMLEEILTPQLAQLGLTKTGKYTWHEHTVKEIRRGFSYSLLKGGSATLTWGVCLDFLPVIAGNKLVYYKPARQYCHHLFEWPEAYSNNFLKAQTVVGGTASHWGDKEARKSITGLFNSQLPVMKAWFNNANSIEALLAIAQKQVTIGTPYTLHHPSPDYVLAFLYARCQQPEKAIALFDSLHPSAFGNNDILKEKIRKQLFSLAGEANK</sequence>
<dbReference type="Proteomes" id="UP001597511">
    <property type="component" value="Unassembled WGS sequence"/>
</dbReference>
<accession>A0ABW6A141</accession>
<proteinExistence type="predicted"/>
<evidence type="ECO:0000313" key="1">
    <source>
        <dbReference type="EMBL" id="MFD2919003.1"/>
    </source>
</evidence>
<protein>
    <recommendedName>
        <fullName evidence="3">DUF4304 domain-containing protein</fullName>
    </recommendedName>
</protein>
<dbReference type="RefSeq" id="WP_386095743.1">
    <property type="nucleotide sequence ID" value="NZ_JBHUOZ010000001.1"/>
</dbReference>
<evidence type="ECO:0008006" key="3">
    <source>
        <dbReference type="Google" id="ProtNLM"/>
    </source>
</evidence>
<comment type="caution">
    <text evidence="1">The sequence shown here is derived from an EMBL/GenBank/DDBJ whole genome shotgun (WGS) entry which is preliminary data.</text>
</comment>
<evidence type="ECO:0000313" key="2">
    <source>
        <dbReference type="Proteomes" id="UP001597511"/>
    </source>
</evidence>